<accession>A0ACC0B7D9</accession>
<proteinExistence type="predicted"/>
<dbReference type="Proteomes" id="UP001060085">
    <property type="component" value="Linkage Group LG04"/>
</dbReference>
<protein>
    <submittedName>
        <fullName evidence="1">Uncharacterized protein</fullName>
    </submittedName>
</protein>
<evidence type="ECO:0000313" key="1">
    <source>
        <dbReference type="EMBL" id="KAI5668566.1"/>
    </source>
</evidence>
<keyword evidence="2" id="KW-1185">Reference proteome</keyword>
<dbReference type="EMBL" id="CM044704">
    <property type="protein sequence ID" value="KAI5668566.1"/>
    <property type="molecule type" value="Genomic_DNA"/>
</dbReference>
<gene>
    <name evidence="1" type="ORF">M9H77_18419</name>
</gene>
<name>A0ACC0B7D9_CATRO</name>
<sequence length="268" mass="31063">MPELEESIPIFICKLEHIFPLHFFNVMEHLIIHLSYEVLHHIKKTIKNKARVEGSICNAYLIEKVATFFSYYFEESVHILHKRVTRIDDVGILFIWLRFSKSNDLEELHKHQKGDKKGELSRGKLHGADSEAANLRVELRHLSYTPMPPMVDIVRAVIGIPKGLSLQSSSNWLEKSSTDFLAENPKRGKWFSQLKAWKALGTSRTGEAKTTSPEKEEEVFLAPWRRRGAYWPFPISFSNRTPLVLYKTVRLEFNLKVKGPQRLSLLLL</sequence>
<reference evidence="2" key="1">
    <citation type="journal article" date="2023" name="Nat. Plants">
        <title>Single-cell RNA sequencing provides a high-resolution roadmap for understanding the multicellular compartmentation of specialized metabolism.</title>
        <authorList>
            <person name="Sun S."/>
            <person name="Shen X."/>
            <person name="Li Y."/>
            <person name="Li Y."/>
            <person name="Wang S."/>
            <person name="Li R."/>
            <person name="Zhang H."/>
            <person name="Shen G."/>
            <person name="Guo B."/>
            <person name="Wei J."/>
            <person name="Xu J."/>
            <person name="St-Pierre B."/>
            <person name="Chen S."/>
            <person name="Sun C."/>
        </authorList>
    </citation>
    <scope>NUCLEOTIDE SEQUENCE [LARGE SCALE GENOMIC DNA]</scope>
</reference>
<comment type="caution">
    <text evidence="1">The sequence shown here is derived from an EMBL/GenBank/DDBJ whole genome shotgun (WGS) entry which is preliminary data.</text>
</comment>
<evidence type="ECO:0000313" key="2">
    <source>
        <dbReference type="Proteomes" id="UP001060085"/>
    </source>
</evidence>
<organism evidence="1 2">
    <name type="scientific">Catharanthus roseus</name>
    <name type="common">Madagascar periwinkle</name>
    <name type="synonym">Vinca rosea</name>
    <dbReference type="NCBI Taxonomy" id="4058"/>
    <lineage>
        <taxon>Eukaryota</taxon>
        <taxon>Viridiplantae</taxon>
        <taxon>Streptophyta</taxon>
        <taxon>Embryophyta</taxon>
        <taxon>Tracheophyta</taxon>
        <taxon>Spermatophyta</taxon>
        <taxon>Magnoliopsida</taxon>
        <taxon>eudicotyledons</taxon>
        <taxon>Gunneridae</taxon>
        <taxon>Pentapetalae</taxon>
        <taxon>asterids</taxon>
        <taxon>lamiids</taxon>
        <taxon>Gentianales</taxon>
        <taxon>Apocynaceae</taxon>
        <taxon>Rauvolfioideae</taxon>
        <taxon>Vinceae</taxon>
        <taxon>Catharanthinae</taxon>
        <taxon>Catharanthus</taxon>
    </lineage>
</organism>